<protein>
    <submittedName>
        <fullName evidence="7">Lipopolysaccharide biosynthesis protein</fullName>
    </submittedName>
</protein>
<comment type="caution">
    <text evidence="7">The sequence shown here is derived from an EMBL/GenBank/DDBJ whole genome shotgun (WGS) entry which is preliminary data.</text>
</comment>
<feature type="transmembrane region" description="Helical" evidence="6">
    <location>
        <begin position="66"/>
        <end position="84"/>
    </location>
</feature>
<feature type="transmembrane region" description="Helical" evidence="6">
    <location>
        <begin position="403"/>
        <end position="424"/>
    </location>
</feature>
<feature type="transmembrane region" description="Helical" evidence="6">
    <location>
        <begin position="41"/>
        <end position="60"/>
    </location>
</feature>
<accession>A0ABS5W3Z9</accession>
<evidence type="ECO:0000256" key="3">
    <source>
        <dbReference type="ARBA" id="ARBA00022692"/>
    </source>
</evidence>
<dbReference type="EMBL" id="JAHFVK010000001">
    <property type="protein sequence ID" value="MBT2134047.1"/>
    <property type="molecule type" value="Genomic_DNA"/>
</dbReference>
<evidence type="ECO:0000313" key="8">
    <source>
        <dbReference type="Proteomes" id="UP000811255"/>
    </source>
</evidence>
<keyword evidence="2" id="KW-1003">Cell membrane</keyword>
<comment type="subcellular location">
    <subcellularLocation>
        <location evidence="1">Cell membrane</location>
        <topology evidence="1">Multi-pass membrane protein</topology>
    </subcellularLocation>
</comment>
<feature type="transmembrane region" description="Helical" evidence="6">
    <location>
        <begin position="120"/>
        <end position="142"/>
    </location>
</feature>
<feature type="transmembrane region" description="Helical" evidence="6">
    <location>
        <begin position="369"/>
        <end position="391"/>
    </location>
</feature>
<reference evidence="7 8" key="1">
    <citation type="submission" date="2021-05" db="EMBL/GenBank/DDBJ databases">
        <title>Croceibacterium sp. LX-88 genome sequence.</title>
        <authorList>
            <person name="Luo X."/>
        </authorList>
    </citation>
    <scope>NUCLEOTIDE SEQUENCE [LARGE SCALE GENOMIC DNA]</scope>
    <source>
        <strain evidence="7 8">LX-88</strain>
    </source>
</reference>
<feature type="transmembrane region" description="Helical" evidence="6">
    <location>
        <begin position="430"/>
        <end position="452"/>
    </location>
</feature>
<sequence>MAATRSTAKNSLSALHPRELARSLSASLNQNALLRSRIGSVFHLLTGNFGVAITMLASTAVAARTLGAADFGALALILALGRVCERLVRFESWQPLIRFVAAEENAADPQRLSQLYAYGLLLDVCSAFLAAVMCVVTGWLAASHVGLTPDQGKLVAVYAAAIAINFRGMASAALRMSGKFRTIAYIQFVGGLTRLALALLVYLTGGSLLEFIAAWTFAQALDSLVFNWIGLRTLAQNGIPSPFKASWRKLSDKFPGFLGFAFSTNLSSALRTLTHEADTLLVGFFAGPAAAGLYFLSRRVAKIAQQGGDLIQTVAYPDMARMWTGKGIANLAQTVKWLQIILAVGATVAITLCWFAGEWALHLVFGPDFVDAFPMLLAQLLAVALVLHAAPSRSALLAMNRPTYVLAVAAAATVIFFATALAALPSLGAVGVNLAHIAFGLFTAVSLDVAMWRGLGRVRAEMAEERLEEGKA</sequence>
<dbReference type="Pfam" id="PF13440">
    <property type="entry name" value="Polysacc_synt_3"/>
    <property type="match status" value="1"/>
</dbReference>
<evidence type="ECO:0000256" key="2">
    <source>
        <dbReference type="ARBA" id="ARBA00022475"/>
    </source>
</evidence>
<evidence type="ECO:0000256" key="5">
    <source>
        <dbReference type="ARBA" id="ARBA00023136"/>
    </source>
</evidence>
<feature type="transmembrane region" description="Helical" evidence="6">
    <location>
        <begin position="279"/>
        <end position="296"/>
    </location>
</feature>
<evidence type="ECO:0000256" key="6">
    <source>
        <dbReference type="SAM" id="Phobius"/>
    </source>
</evidence>
<dbReference type="InterPro" id="IPR050833">
    <property type="entry name" value="Poly_Biosynth_Transport"/>
</dbReference>
<organism evidence="7 8">
    <name type="scientific">Croceibacterium selenioxidans</name>
    <dbReference type="NCBI Taxonomy" id="2838833"/>
    <lineage>
        <taxon>Bacteria</taxon>
        <taxon>Pseudomonadati</taxon>
        <taxon>Pseudomonadota</taxon>
        <taxon>Alphaproteobacteria</taxon>
        <taxon>Sphingomonadales</taxon>
        <taxon>Erythrobacteraceae</taxon>
        <taxon>Croceibacterium</taxon>
    </lineage>
</organism>
<feature type="transmembrane region" description="Helical" evidence="6">
    <location>
        <begin position="337"/>
        <end position="357"/>
    </location>
</feature>
<proteinExistence type="predicted"/>
<evidence type="ECO:0000313" key="7">
    <source>
        <dbReference type="EMBL" id="MBT2134047.1"/>
    </source>
</evidence>
<name>A0ABS5W3Z9_9SPHN</name>
<dbReference type="RefSeq" id="WP_214535408.1">
    <property type="nucleotide sequence ID" value="NZ_JAHFVK010000001.1"/>
</dbReference>
<keyword evidence="4 6" id="KW-1133">Transmembrane helix</keyword>
<dbReference type="PANTHER" id="PTHR30250">
    <property type="entry name" value="PST FAMILY PREDICTED COLANIC ACID TRANSPORTER"/>
    <property type="match status" value="1"/>
</dbReference>
<keyword evidence="3 6" id="KW-0812">Transmembrane</keyword>
<evidence type="ECO:0000256" key="1">
    <source>
        <dbReference type="ARBA" id="ARBA00004651"/>
    </source>
</evidence>
<evidence type="ECO:0000256" key="4">
    <source>
        <dbReference type="ARBA" id="ARBA00022989"/>
    </source>
</evidence>
<gene>
    <name evidence="7" type="ORF">KK137_06840</name>
</gene>
<feature type="transmembrane region" description="Helical" evidence="6">
    <location>
        <begin position="154"/>
        <end position="170"/>
    </location>
</feature>
<keyword evidence="5 6" id="KW-0472">Membrane</keyword>
<keyword evidence="8" id="KW-1185">Reference proteome</keyword>
<dbReference type="PANTHER" id="PTHR30250:SF31">
    <property type="entry name" value="INNER MEMBRANE PROTEIN YGHQ"/>
    <property type="match status" value="1"/>
</dbReference>
<dbReference type="Proteomes" id="UP000811255">
    <property type="component" value="Unassembled WGS sequence"/>
</dbReference>